<reference evidence="2 3" key="1">
    <citation type="journal article" date="2003" name="J. Bacteriol.">
        <title>Complete genome sequence of the ammonia-oxidizing bacterium and obligate chemolithoautotroph Nitrosomonas europaea.</title>
        <authorList>
            <person name="Chain P."/>
            <person name="Lamerdin J."/>
            <person name="Larimer F."/>
            <person name="Regala W."/>
            <person name="Land M."/>
            <person name="Hauser L."/>
            <person name="Hooper A."/>
            <person name="Klotz M."/>
            <person name="Norton J."/>
            <person name="Sayavedra-Soto L."/>
            <person name="Arciero D."/>
            <person name="Hommes N."/>
            <person name="Whittaker M."/>
            <person name="Arp D."/>
        </authorList>
    </citation>
    <scope>NUCLEOTIDE SEQUENCE [LARGE SCALE GENOMIC DNA]</scope>
    <source>
        <strain evidence="3">ATCC 19718 / CIP 103999 / KCTC 2705 / NBRC 14298</strain>
    </source>
</reference>
<accession>Q82SX4</accession>
<dbReference type="InterPro" id="IPR013217">
    <property type="entry name" value="Methyltransf_12"/>
</dbReference>
<dbReference type="eggNOG" id="COG4106">
    <property type="taxonomic scope" value="Bacteria"/>
</dbReference>
<sequence length="212" mass="24354">MQNNKTKLLDEVATYYAEKLAEHGDTPRGVDWNGEESQTIRFEQLCKVIDPKKMPGFSLNDLGCGYGALLDYLRDKYAACIYLGVDVSHEMIKAARQRHTAANQARFITSTEPDQVADYGVASGIFNVRLERTDAEWFDYLLGTLDVLNRTSSLGFAFNCLTSYSDEDKKRDYLYYADPCRLFDLCKRRYSRQVALLHDYGLYEFTILIRKA</sequence>
<organism evidence="2 3">
    <name type="scientific">Nitrosomonas europaea (strain ATCC 19718 / CIP 103999 / KCTC 2705 / NBRC 14298)</name>
    <dbReference type="NCBI Taxonomy" id="228410"/>
    <lineage>
        <taxon>Bacteria</taxon>
        <taxon>Pseudomonadati</taxon>
        <taxon>Pseudomonadota</taxon>
        <taxon>Betaproteobacteria</taxon>
        <taxon>Nitrosomonadales</taxon>
        <taxon>Nitrosomonadaceae</taxon>
        <taxon>Nitrosomonas</taxon>
    </lineage>
</organism>
<dbReference type="RefSeq" id="WP_011112670.1">
    <property type="nucleotide sequence ID" value="NC_004757.1"/>
</dbReference>
<dbReference type="Pfam" id="PF08242">
    <property type="entry name" value="Methyltransf_12"/>
    <property type="match status" value="1"/>
</dbReference>
<dbReference type="PhylomeDB" id="Q82SX4"/>
<dbReference type="EMBL" id="AL954747">
    <property type="protein sequence ID" value="CAD86083.1"/>
    <property type="molecule type" value="Genomic_DNA"/>
</dbReference>
<dbReference type="AlphaFoldDB" id="Q82SX4"/>
<dbReference type="Gene3D" id="3.40.50.150">
    <property type="entry name" value="Vaccinia Virus protein VP39"/>
    <property type="match status" value="1"/>
</dbReference>
<dbReference type="Proteomes" id="UP000001416">
    <property type="component" value="Chromosome"/>
</dbReference>
<protein>
    <submittedName>
        <fullName evidence="2">SAM (And some other nucleotide) binding motif</fullName>
    </submittedName>
</protein>
<dbReference type="InterPro" id="IPR029063">
    <property type="entry name" value="SAM-dependent_MTases_sf"/>
</dbReference>
<gene>
    <name evidence="2" type="ordered locus">NE2172</name>
</gene>
<dbReference type="SMR" id="Q82SX4"/>
<proteinExistence type="predicted"/>
<keyword evidence="3" id="KW-1185">Reference proteome</keyword>
<dbReference type="SUPFAM" id="SSF53335">
    <property type="entry name" value="S-adenosyl-L-methionine-dependent methyltransferases"/>
    <property type="match status" value="1"/>
</dbReference>
<evidence type="ECO:0000313" key="2">
    <source>
        <dbReference type="EMBL" id="CAD86083.1"/>
    </source>
</evidence>
<dbReference type="GeneID" id="87105308"/>
<dbReference type="KEGG" id="neu:NE2172"/>
<name>Q82SX4_NITEU</name>
<dbReference type="HOGENOM" id="CLU_099766_1_1_4"/>
<dbReference type="STRING" id="228410.NE2172"/>
<evidence type="ECO:0000259" key="1">
    <source>
        <dbReference type="Pfam" id="PF08242"/>
    </source>
</evidence>
<dbReference type="OrthoDB" id="9800454at2"/>
<dbReference type="CDD" id="cd02440">
    <property type="entry name" value="AdoMet_MTases"/>
    <property type="match status" value="1"/>
</dbReference>
<evidence type="ECO:0000313" key="3">
    <source>
        <dbReference type="Proteomes" id="UP000001416"/>
    </source>
</evidence>
<feature type="domain" description="Methyltransferase type 12" evidence="1">
    <location>
        <begin position="61"/>
        <end position="112"/>
    </location>
</feature>